<gene>
    <name evidence="3" type="ORF">EVG20_g10123</name>
</gene>
<dbReference type="InterPro" id="IPR001810">
    <property type="entry name" value="F-box_dom"/>
</dbReference>
<name>A0A4Y9XSZ5_9AGAM</name>
<dbReference type="Proteomes" id="UP000298327">
    <property type="component" value="Unassembled WGS sequence"/>
</dbReference>
<organism evidence="3 4">
    <name type="scientific">Dentipellis fragilis</name>
    <dbReference type="NCBI Taxonomy" id="205917"/>
    <lineage>
        <taxon>Eukaryota</taxon>
        <taxon>Fungi</taxon>
        <taxon>Dikarya</taxon>
        <taxon>Basidiomycota</taxon>
        <taxon>Agaricomycotina</taxon>
        <taxon>Agaricomycetes</taxon>
        <taxon>Russulales</taxon>
        <taxon>Hericiaceae</taxon>
        <taxon>Dentipellis</taxon>
    </lineage>
</organism>
<evidence type="ECO:0000313" key="4">
    <source>
        <dbReference type="Proteomes" id="UP000298327"/>
    </source>
</evidence>
<reference evidence="3 4" key="1">
    <citation type="submission" date="2019-02" db="EMBL/GenBank/DDBJ databases">
        <title>Genome sequencing of the rare red list fungi Dentipellis fragilis.</title>
        <authorList>
            <person name="Buettner E."/>
            <person name="Kellner H."/>
        </authorList>
    </citation>
    <scope>NUCLEOTIDE SEQUENCE [LARGE SCALE GENOMIC DNA]</scope>
    <source>
        <strain evidence="3 4">DSM 105465</strain>
    </source>
</reference>
<dbReference type="Pfam" id="PF12937">
    <property type="entry name" value="F-box-like"/>
    <property type="match status" value="1"/>
</dbReference>
<dbReference type="EMBL" id="SEOQ01001155">
    <property type="protein sequence ID" value="TFY53414.1"/>
    <property type="molecule type" value="Genomic_DNA"/>
</dbReference>
<dbReference type="STRING" id="205917.A0A4Y9XSZ5"/>
<evidence type="ECO:0000256" key="1">
    <source>
        <dbReference type="SAM" id="MobiDB-lite"/>
    </source>
</evidence>
<dbReference type="Gene3D" id="1.20.1280.50">
    <property type="match status" value="1"/>
</dbReference>
<comment type="caution">
    <text evidence="3">The sequence shown here is derived from an EMBL/GenBank/DDBJ whole genome shotgun (WGS) entry which is preliminary data.</text>
</comment>
<keyword evidence="4" id="KW-1185">Reference proteome</keyword>
<sequence length="213" mass="23933">MKKARASSGVPNSLAPVSCASSDHSINSTDHAIRVLDDEAKKLHAQLTSVYTRRNNLVPIYRLPPEVLVHVFSELIPVDSPGLHNDEPKAPKLGWIAVTHVSRRWQEVALQHATLWTTVMDNLRMPWMLEMIARSKTLPLDMQMHVRHAHQVSIMTNYVPRLAHLSLHVDNASPDFSSSLLFEPVPILESCSLHIDGDYEFNLPVDLFANTTP</sequence>
<proteinExistence type="predicted"/>
<dbReference type="AlphaFoldDB" id="A0A4Y9XSZ5"/>
<evidence type="ECO:0000259" key="2">
    <source>
        <dbReference type="Pfam" id="PF12937"/>
    </source>
</evidence>
<accession>A0A4Y9XSZ5</accession>
<dbReference type="OrthoDB" id="2884925at2759"/>
<feature type="region of interest" description="Disordered" evidence="1">
    <location>
        <begin position="1"/>
        <end position="22"/>
    </location>
</feature>
<protein>
    <recommendedName>
        <fullName evidence="2">F-box domain-containing protein</fullName>
    </recommendedName>
</protein>
<feature type="domain" description="F-box" evidence="2">
    <location>
        <begin position="61"/>
        <end position="119"/>
    </location>
</feature>
<evidence type="ECO:0000313" key="3">
    <source>
        <dbReference type="EMBL" id="TFY53414.1"/>
    </source>
</evidence>